<dbReference type="EMBL" id="CP002831">
    <property type="protein sequence ID" value="AFC25195.1"/>
    <property type="molecule type" value="Genomic_DNA"/>
</dbReference>
<name>H6L5H9_SAPGL</name>
<dbReference type="AlphaFoldDB" id="H6L5H9"/>
<proteinExistence type="predicted"/>
<reference evidence="2 3" key="1">
    <citation type="journal article" date="2012" name="Stand. Genomic Sci.">
        <title>Complete genome sequencing and analysis of Saprospira grandis str. Lewin, a predatory marine bacterium.</title>
        <authorList>
            <person name="Saw J.H."/>
            <person name="Yuryev A."/>
            <person name="Kanbe M."/>
            <person name="Hou S."/>
            <person name="Young A.G."/>
            <person name="Aizawa S."/>
            <person name="Alam M."/>
        </authorList>
    </citation>
    <scope>NUCLEOTIDE SEQUENCE [LARGE SCALE GENOMIC DNA]</scope>
    <source>
        <strain evidence="2 3">Lewin</strain>
    </source>
</reference>
<evidence type="ECO:0000256" key="1">
    <source>
        <dbReference type="SAM" id="MobiDB-lite"/>
    </source>
</evidence>
<gene>
    <name evidence="2" type="ordered locus">SGRA_2467</name>
</gene>
<accession>H6L5H9</accession>
<dbReference type="KEGG" id="sgn:SGRA_2467"/>
<evidence type="ECO:0000313" key="3">
    <source>
        <dbReference type="Proteomes" id="UP000007519"/>
    </source>
</evidence>
<keyword evidence="3" id="KW-1185">Reference proteome</keyword>
<sequence>MKFRTSLKQYNYCITTVNYSIKAVQARHSNSKRVEPKTKEEKWEIKRGETGARTTTSQEKENKSSQSAKGKHQILNCPEKAAQPPKKIAQRKTKDERPSAAQPWPQARPRSKATQGRADLRAAQHSGGRLGFAKAAAGPKIKGERGYSASFSGTIFRPKKMAKNVRPTAK</sequence>
<evidence type="ECO:0000313" key="2">
    <source>
        <dbReference type="EMBL" id="AFC25195.1"/>
    </source>
</evidence>
<organism evidence="2 3">
    <name type="scientific">Saprospira grandis (strain Lewin)</name>
    <dbReference type="NCBI Taxonomy" id="984262"/>
    <lineage>
        <taxon>Bacteria</taxon>
        <taxon>Pseudomonadati</taxon>
        <taxon>Bacteroidota</taxon>
        <taxon>Saprospiria</taxon>
        <taxon>Saprospirales</taxon>
        <taxon>Saprospiraceae</taxon>
        <taxon>Saprospira</taxon>
    </lineage>
</organism>
<feature type="region of interest" description="Disordered" evidence="1">
    <location>
        <begin position="26"/>
        <end position="147"/>
    </location>
</feature>
<dbReference type="HOGENOM" id="CLU_1569599_0_0_10"/>
<dbReference type="Proteomes" id="UP000007519">
    <property type="component" value="Chromosome"/>
</dbReference>
<feature type="compositionally biased region" description="Basic and acidic residues" evidence="1">
    <location>
        <begin position="32"/>
        <end position="50"/>
    </location>
</feature>
<protein>
    <submittedName>
        <fullName evidence="2">Uncharacterized protein</fullName>
    </submittedName>
</protein>